<sequence>MTLKSVLVTGCSVGGIGFALVEAFQKRNLHVFASARNLSTMSQLEELPNVTLLPLDPTSAVSVQTAVESVRAQTGGTLDYLMNNAGQTIIMPTLDFDIETATKIRQRYPRQHKLYLYQRNYTLDGVTGIYAGSKAAMTAITVALRLELAPFGVGVVTVNTGAVNTNTLASGANFKLPAGSVYKSIKKEIAGRARGEDGTPRMEPSVYAEKVVGDVLGGARGQIWRGGYASIVRFALSKLPISLSLSQS</sequence>
<dbReference type="GO" id="GO:0000140">
    <property type="term" value="F:acylglycerone-phosphate reductase (NADP+) activity"/>
    <property type="evidence" value="ECO:0007669"/>
    <property type="project" value="TreeGrafter"/>
</dbReference>
<keyword evidence="2" id="KW-0560">Oxidoreductase</keyword>
<dbReference type="PRINTS" id="PR00080">
    <property type="entry name" value="SDRFAMILY"/>
</dbReference>
<evidence type="ECO:0000313" key="5">
    <source>
        <dbReference type="Proteomes" id="UP000664534"/>
    </source>
</evidence>
<dbReference type="Pfam" id="PF00106">
    <property type="entry name" value="adh_short"/>
    <property type="match status" value="2"/>
</dbReference>
<protein>
    <submittedName>
        <fullName evidence="4">Uncharacterized protein</fullName>
    </submittedName>
</protein>
<name>A0A8H3F6T0_9LECA</name>
<dbReference type="PANTHER" id="PTHR44169:SF6">
    <property type="entry name" value="NADPH-DEPENDENT 1-ACYLDIHYDROXYACETONE PHOSPHATE REDUCTASE"/>
    <property type="match status" value="1"/>
</dbReference>
<organism evidence="4 5">
    <name type="scientific">Imshaugia aleurites</name>
    <dbReference type="NCBI Taxonomy" id="172621"/>
    <lineage>
        <taxon>Eukaryota</taxon>
        <taxon>Fungi</taxon>
        <taxon>Dikarya</taxon>
        <taxon>Ascomycota</taxon>
        <taxon>Pezizomycotina</taxon>
        <taxon>Lecanoromycetes</taxon>
        <taxon>OSLEUM clade</taxon>
        <taxon>Lecanoromycetidae</taxon>
        <taxon>Lecanorales</taxon>
        <taxon>Lecanorineae</taxon>
        <taxon>Parmeliaceae</taxon>
        <taxon>Imshaugia</taxon>
    </lineage>
</organism>
<dbReference type="InterPro" id="IPR036291">
    <property type="entry name" value="NAD(P)-bd_dom_sf"/>
</dbReference>
<comment type="caution">
    <text evidence="4">The sequence shown here is derived from an EMBL/GenBank/DDBJ whole genome shotgun (WGS) entry which is preliminary data.</text>
</comment>
<dbReference type="PANTHER" id="PTHR44169">
    <property type="entry name" value="NADPH-DEPENDENT 1-ACYLDIHYDROXYACETONE PHOSPHATE REDUCTASE"/>
    <property type="match status" value="1"/>
</dbReference>
<dbReference type="SUPFAM" id="SSF51735">
    <property type="entry name" value="NAD(P)-binding Rossmann-fold domains"/>
    <property type="match status" value="1"/>
</dbReference>
<dbReference type="InterPro" id="IPR002347">
    <property type="entry name" value="SDR_fam"/>
</dbReference>
<dbReference type="GO" id="GO:0005811">
    <property type="term" value="C:lipid droplet"/>
    <property type="evidence" value="ECO:0007669"/>
    <property type="project" value="TreeGrafter"/>
</dbReference>
<dbReference type="Gene3D" id="3.40.50.720">
    <property type="entry name" value="NAD(P)-binding Rossmann-like Domain"/>
    <property type="match status" value="2"/>
</dbReference>
<dbReference type="OrthoDB" id="2102561at2759"/>
<evidence type="ECO:0000256" key="3">
    <source>
        <dbReference type="RuleBase" id="RU000363"/>
    </source>
</evidence>
<keyword evidence="5" id="KW-1185">Reference proteome</keyword>
<dbReference type="GO" id="GO:0006654">
    <property type="term" value="P:phosphatidic acid biosynthetic process"/>
    <property type="evidence" value="ECO:0007669"/>
    <property type="project" value="TreeGrafter"/>
</dbReference>
<dbReference type="GO" id="GO:0005783">
    <property type="term" value="C:endoplasmic reticulum"/>
    <property type="evidence" value="ECO:0007669"/>
    <property type="project" value="TreeGrafter"/>
</dbReference>
<comment type="similarity">
    <text evidence="1 3">Belongs to the short-chain dehydrogenases/reductases (SDR) family.</text>
</comment>
<dbReference type="GO" id="GO:0019433">
    <property type="term" value="P:triglyceride catabolic process"/>
    <property type="evidence" value="ECO:0007669"/>
    <property type="project" value="TreeGrafter"/>
</dbReference>
<dbReference type="Proteomes" id="UP000664534">
    <property type="component" value="Unassembled WGS sequence"/>
</dbReference>
<dbReference type="AlphaFoldDB" id="A0A8H3F6T0"/>
<dbReference type="EMBL" id="CAJPDT010000023">
    <property type="protein sequence ID" value="CAF9919647.1"/>
    <property type="molecule type" value="Genomic_DNA"/>
</dbReference>
<evidence type="ECO:0000256" key="1">
    <source>
        <dbReference type="ARBA" id="ARBA00006484"/>
    </source>
</evidence>
<evidence type="ECO:0000313" key="4">
    <source>
        <dbReference type="EMBL" id="CAF9919647.1"/>
    </source>
</evidence>
<dbReference type="GO" id="GO:0004806">
    <property type="term" value="F:triacylglycerol lipase activity"/>
    <property type="evidence" value="ECO:0007669"/>
    <property type="project" value="TreeGrafter"/>
</dbReference>
<evidence type="ECO:0000256" key="2">
    <source>
        <dbReference type="ARBA" id="ARBA00023002"/>
    </source>
</evidence>
<proteinExistence type="inferred from homology"/>
<accession>A0A8H3F6T0</accession>
<dbReference type="PRINTS" id="PR00081">
    <property type="entry name" value="GDHRDH"/>
</dbReference>
<gene>
    <name evidence="4" type="ORF">IMSHALPRED_004685</name>
</gene>
<reference evidence="4" key="1">
    <citation type="submission" date="2021-03" db="EMBL/GenBank/DDBJ databases">
        <authorList>
            <person name="Tagirdzhanova G."/>
        </authorList>
    </citation>
    <scope>NUCLEOTIDE SEQUENCE</scope>
</reference>